<dbReference type="PANTHER" id="PTHR38899:SF1">
    <property type="entry name" value="PROTEIN KINASE"/>
    <property type="match status" value="1"/>
</dbReference>
<evidence type="ECO:0000313" key="2">
    <source>
        <dbReference type="EMBL" id="KAF8818758.1"/>
    </source>
</evidence>
<keyword evidence="3" id="KW-1185">Reference proteome</keyword>
<evidence type="ECO:0000313" key="3">
    <source>
        <dbReference type="Proteomes" id="UP000823046"/>
    </source>
</evidence>
<proteinExistence type="predicted"/>
<name>A0ABQ7J4S7_9APIC</name>
<feature type="compositionally biased region" description="Polar residues" evidence="1">
    <location>
        <begin position="41"/>
        <end position="62"/>
    </location>
</feature>
<sequence>MAYRPTLPMQMINTDLLFPQTRGNQIPINASMQKHQLNPNVNSYTYNRTASIPPKNTQSPRSQGAPPAILSSQNMRAEEPPYGMRHHITPCYTGGSSMNYGAMLPQHPILQPLYSHFPTTNNTGKNITAEYDSSASTLWNIHRNLDLPNREATTYNTDQSISVTGGTKPGSIPQGGHMVPYEMPQASPFVPPINQAQSALINTGNKRILQCNDLIKNSLTLLDSITLPENTLIILDYDDTLLPTNWVAVHHKIGLNDSIPSLLQNHLAELSGLAIKTIDFCRKTGRLIVVTNASAEWVVRSGEKFIPAVWNHLKSCEIEIVSARDRWQSTGLAQRHWKLKIFEEAIRYAFEKQAQSGKDCCVISIGDGEGEREACLEMWRQTGVNEWMFKSLKLLAQPTCNQLISEHLLIQQAFPDILKVPQSLDMAILDYKQNEQRHYAATPVKMEANQLDVFSDSFLRNNGNSNHNAQTYHDGECFERDMRRPDISKAGNPSLQTDAFIDAISEQLKQNKPR</sequence>
<reference evidence="2 3" key="1">
    <citation type="journal article" date="2020" name="bioRxiv">
        <title>Metabolic contributions of an alphaproteobacterial endosymbiont in the apicomplexan Cardiosporidium cionae.</title>
        <authorList>
            <person name="Hunter E.S."/>
            <person name="Paight C.J."/>
            <person name="Lane C.E."/>
        </authorList>
    </citation>
    <scope>NUCLEOTIDE SEQUENCE [LARGE SCALE GENOMIC DNA]</scope>
    <source>
        <strain evidence="2">ESH_2018</strain>
    </source>
</reference>
<organism evidence="2 3">
    <name type="scientific">Cardiosporidium cionae</name>
    <dbReference type="NCBI Taxonomy" id="476202"/>
    <lineage>
        <taxon>Eukaryota</taxon>
        <taxon>Sar</taxon>
        <taxon>Alveolata</taxon>
        <taxon>Apicomplexa</taxon>
        <taxon>Aconoidasida</taxon>
        <taxon>Nephromycida</taxon>
        <taxon>Cardiosporidium</taxon>
    </lineage>
</organism>
<dbReference type="EMBL" id="JADAQX010001050">
    <property type="protein sequence ID" value="KAF8818758.1"/>
    <property type="molecule type" value="Genomic_DNA"/>
</dbReference>
<protein>
    <submittedName>
        <fullName evidence="2">Uncharacterized protein</fullName>
    </submittedName>
</protein>
<evidence type="ECO:0000256" key="1">
    <source>
        <dbReference type="SAM" id="MobiDB-lite"/>
    </source>
</evidence>
<dbReference type="PANTHER" id="PTHR38899">
    <property type="entry name" value="DOMAIN OOKINETE PROTEIN, PUTATIVE-RELATED"/>
    <property type="match status" value="1"/>
</dbReference>
<dbReference type="Proteomes" id="UP000823046">
    <property type="component" value="Unassembled WGS sequence"/>
</dbReference>
<comment type="caution">
    <text evidence="2">The sequence shown here is derived from an EMBL/GenBank/DDBJ whole genome shotgun (WGS) entry which is preliminary data.</text>
</comment>
<accession>A0ABQ7J4S7</accession>
<gene>
    <name evidence="2" type="ORF">IE077_004326</name>
</gene>
<feature type="region of interest" description="Disordered" evidence="1">
    <location>
        <begin position="41"/>
        <end position="68"/>
    </location>
</feature>